<proteinExistence type="predicted"/>
<dbReference type="InterPro" id="IPR000859">
    <property type="entry name" value="CUB_dom"/>
</dbReference>
<dbReference type="InterPro" id="IPR035986">
    <property type="entry name" value="PKD_dom_sf"/>
</dbReference>
<sequence length="2413" mass="257077">MKKLLLSIFTFLVTLCIYSQDINMQNGTFSQCSGVLYDSGGGSANYANDENFVLTICPDGPDQFIQLDFTLFSTQLNLDILTVYDGDDTSAPVIGTFSGGGAANNPGTISASTTSATGCLTLEFVSDGSGNTLGWAADISCLQSCQVITPTIDSTTPAANGAGVVEIPLGGTVDFEGSAIFEVDGAGATYSWNFGDATVGSGQNVSHTYNNIGTYTVTFTVTDTNPTGCSAFYQIDVVVLSPYIDVDQTTYTVDQLVTDVLIDSPCASVSNINWSTGTNFGQENGIGYFSALPGAFPFEAGIVLNSGDAMEAEGPETGTQSSGGWPGDADLEAAIPSLTNSNDASFIEFDFVPIANSISFDFLFASEEYGTFQCSFTDAFAFLLTDLSTGITTNLALVPGTTDVVSVYTVRDNTYNNGCNSVNPQYFDSYYGAGGLPTVNDPINFRGYTTSMTAFSAVTPNNNYRIKLVIADAFDTAYNAAVFLGAGTFDLGGDLGDDVTIAAGTAVCAGGAITLDTGLTTATHTWYYEGDVIPGETGPVISATQDGNYSVDIVYSASCQTSDSIYIEFIPGPTIENTIDLTVCDVFGGPETFDLTLNDSEAIGTQDPTTVTVSYFNSLADAQNDINEIANPSAYITSGAYPETIFIRIEDNASQTCVDTSSFTLDIFSTIINPAPDMVQCDDMDNDGFMPFDLETQTPLILGTQPASNYEVTYHTSFADADGDVNALMSPYTNVTNPEPIYVRIEVIGDASCYNVTTTPLFNLIVNLNDDSSYTVTPTCDGATVSNVTTPGGTFSSPTGATIDPVTGLVTGAASGATHSISYTTTGACPTTTTVDFTVLVTDDPSFTLQPTCDGAVVDSEATPGSYAFNPIPGDGATIDTATGTILNATPGATYTVEHTTNGVCPASSTATVTVYPLEDASFVPTATCDGATVTITGDTGGTFVLNPDPGSPITIDSVTGTVTGGTYGDTYTIEYTTGGPCPEVSAQNVTVLAQDDPSFTMVPNCDGGTVDSVAMPGGTYTFNPPAPSGDTVQIDASTGAVTMATPGTSYTVEYTTATQCPATSTFVLNVLPADNSSFNLDPTCDGATATVTGLSGGTFVLTTTGATIDAATGTVTGALPGSVHTVEYTTNGPCPTTTTQNVTVHPEVIAIDPTPLEVCDDNTPDGITQIDLTLKDTEVTGGVASYVASYYLTLTDAETATNPLPIPYTNLTNPQLIYVRVEDANTTCYDTTTLELQVEQAPTAFTPTPLEYCDPDSDGFGEFMLTDADGQITGGAAGLVVTYHETMSDAENNVNALTSPYDNIVVNTQTIYVRVESQTIVTDCASYVDLQLIVNPTPQIDITPTALEECDDDTDGLVAFDLIQSNDEILNLLDSDSSNDINPSDVTISYYQTQADAQTPSNAIATPSNYTNTTPNMETIWVRVEYNATGCYKLTELDLIVNPLPVLVQPDQLNLCDYNNPGDEQEAFTLEDANAQILNGQTGITLTYYDTQLGADTADATAQIFSPYTNGPNPQTVYVRAEDNTTGCVNTITLDLRVNPLPSPVAPSPLVACDEDNDGIYSGFDLDSQTAGIINNEPNIVLSYHETQADAENGQNTLSSPYENIVENVQTIYIRAENTLTGCYTIVTMDLVVEPSPEVPVNIPDYIICDDDNDGYNQFDFVTVMTPQILGTQDPLDFTLTYHTTQAGADTGNMPIVNPGNYTNQNNPQTIYVRLESNVNGCVTTGEFEIRVEFPPVLVQPTPLEICDELDAVYYENNDGYAVFDLTVKNDEITGATASWTVSYYETSSDAQTGVNAIPDPTMYQNTVSGAQTVYVRVVDSDTGCFSLTTLTVRVLPNPTPNQNPTDLELCDDTNIVGPNDLIEMFDLTTYENVTLNGEPNVTASYYTDLDDALMGVNPIVAPTMHTNEDPANPGTAINPQTIYMRVTKGGTGCFTLVNFDITVNPLPEVSPIEDYIICELNTDEVAGFDLESKTDEILNGQDATVFTVTYHESQSDADSGINALVSPYFNITNPQEIYVNITNTITGCDVTTMFNIEVNEAAQANQSMPIYYECDDNIEFDGDPTDDQAQFDLTTQNADVLMGQDPTNYTVTYYDNLQDAEAGTNPIPTVYENTSNPQIIYVRVDNDTMEDDGTGTMVDSSVCYEVAEITLSVNPLPVVDLEANYLLCVNTNGTEVINPLVIETGLNPSDYTFEWTLNGTVVGTGSSIAPIQGGNYTVTIEDNVTGCISTDNTIVEESAPPSIQADVVTPAFADEHSIQVTATGTGISEYEFQLDGGSWYTNTPNDNTYLFNDVSGGEHTITVRDINGCGESSITVMVMDYPHYFTPNGDGYNETWQIYGISDQPDAVIYIFDRYGKLIKQLSPMGEGWDGTYNGNPLPTSDYWFTVEYREPGASQETAKKQFRAHFTLKR</sequence>
<dbReference type="InterPro" id="IPR022409">
    <property type="entry name" value="PKD/Chitinase_dom"/>
</dbReference>
<keyword evidence="1" id="KW-1015">Disulfide bond</keyword>
<dbReference type="Pfam" id="PF18911">
    <property type="entry name" value="PKD_4"/>
    <property type="match status" value="1"/>
</dbReference>
<evidence type="ECO:0000256" key="2">
    <source>
        <dbReference type="SAM" id="SignalP"/>
    </source>
</evidence>
<dbReference type="Pfam" id="PF13585">
    <property type="entry name" value="CHU_C"/>
    <property type="match status" value="1"/>
</dbReference>
<dbReference type="SMART" id="SM00042">
    <property type="entry name" value="CUB"/>
    <property type="match status" value="1"/>
</dbReference>
<comment type="caution">
    <text evidence="5">The sequence shown here is derived from an EMBL/GenBank/DDBJ whole genome shotgun (WGS) entry which is preliminary data.</text>
</comment>
<feature type="domain" description="CUB" evidence="3">
    <location>
        <begin position="32"/>
        <end position="142"/>
    </location>
</feature>
<dbReference type="NCBIfam" id="TIGR04131">
    <property type="entry name" value="Bac_Flav_CTERM"/>
    <property type="match status" value="1"/>
</dbReference>
<dbReference type="InterPro" id="IPR049804">
    <property type="entry name" value="Choice_anch_L"/>
</dbReference>
<dbReference type="CDD" id="cd00146">
    <property type="entry name" value="PKD"/>
    <property type="match status" value="1"/>
</dbReference>
<dbReference type="Proteomes" id="UP001149142">
    <property type="component" value="Unassembled WGS sequence"/>
</dbReference>
<dbReference type="InterPro" id="IPR013783">
    <property type="entry name" value="Ig-like_fold"/>
</dbReference>
<feature type="chain" id="PRO_5045132257" evidence="2">
    <location>
        <begin position="20"/>
        <end position="2413"/>
    </location>
</feature>
<dbReference type="SUPFAM" id="SSF49299">
    <property type="entry name" value="PKD domain"/>
    <property type="match status" value="1"/>
</dbReference>
<dbReference type="EMBL" id="JAPFGC010000002">
    <property type="protein sequence ID" value="MDA0178309.1"/>
    <property type="molecule type" value="Genomic_DNA"/>
</dbReference>
<dbReference type="InterPro" id="IPR026341">
    <property type="entry name" value="T9SS_type_B"/>
</dbReference>
<dbReference type="SUPFAM" id="SSF49854">
    <property type="entry name" value="Spermadhesin, CUB domain"/>
    <property type="match status" value="1"/>
</dbReference>
<evidence type="ECO:0000256" key="1">
    <source>
        <dbReference type="ARBA" id="ARBA00023157"/>
    </source>
</evidence>
<dbReference type="InterPro" id="IPR000601">
    <property type="entry name" value="PKD_dom"/>
</dbReference>
<dbReference type="RefSeq" id="WP_270005724.1">
    <property type="nucleotide sequence ID" value="NZ_JAPFGC010000002.1"/>
</dbReference>
<feature type="domain" description="PKD" evidence="4">
    <location>
        <begin position="185"/>
        <end position="239"/>
    </location>
</feature>
<evidence type="ECO:0000313" key="5">
    <source>
        <dbReference type="EMBL" id="MDA0178309.1"/>
    </source>
</evidence>
<protein>
    <submittedName>
        <fullName evidence="5">Choice-of-anchor L domain-containing protein</fullName>
    </submittedName>
</protein>
<name>A0ABT4S2N4_9FLAO</name>
<dbReference type="PROSITE" id="PS01180">
    <property type="entry name" value="CUB"/>
    <property type="match status" value="1"/>
</dbReference>
<dbReference type="Gene3D" id="2.60.40.10">
    <property type="entry name" value="Immunoglobulins"/>
    <property type="match status" value="1"/>
</dbReference>
<dbReference type="SMART" id="SM00089">
    <property type="entry name" value="PKD"/>
    <property type="match status" value="1"/>
</dbReference>
<dbReference type="PROSITE" id="PS50093">
    <property type="entry name" value="PKD"/>
    <property type="match status" value="1"/>
</dbReference>
<keyword evidence="6" id="KW-1185">Reference proteome</keyword>
<dbReference type="Pfam" id="PF00431">
    <property type="entry name" value="CUB"/>
    <property type="match status" value="1"/>
</dbReference>
<organism evidence="5 6">
    <name type="scientific">Mesoflavibacter profundi</name>
    <dbReference type="NCBI Taxonomy" id="2708110"/>
    <lineage>
        <taxon>Bacteria</taxon>
        <taxon>Pseudomonadati</taxon>
        <taxon>Bacteroidota</taxon>
        <taxon>Flavobacteriia</taxon>
        <taxon>Flavobacteriales</taxon>
        <taxon>Flavobacteriaceae</taxon>
        <taxon>Mesoflavibacter</taxon>
    </lineage>
</organism>
<evidence type="ECO:0000313" key="6">
    <source>
        <dbReference type="Proteomes" id="UP001149142"/>
    </source>
</evidence>
<dbReference type="CDD" id="cd00041">
    <property type="entry name" value="CUB"/>
    <property type="match status" value="1"/>
</dbReference>
<feature type="signal peptide" evidence="2">
    <location>
        <begin position="1"/>
        <end position="19"/>
    </location>
</feature>
<reference evidence="5" key="1">
    <citation type="submission" date="2022-11" db="EMBL/GenBank/DDBJ databases">
        <title>Refractory cell wall polysaccharides provide important carbon source for microbial heterotrophs in the hadal ocean.</title>
        <authorList>
            <person name="Zhu X."/>
        </authorList>
    </citation>
    <scope>NUCLEOTIDE SEQUENCE</scope>
    <source>
        <strain evidence="5">MTRN7</strain>
    </source>
</reference>
<dbReference type="Gene3D" id="2.60.120.290">
    <property type="entry name" value="Spermadhesin, CUB domain"/>
    <property type="match status" value="1"/>
</dbReference>
<keyword evidence="2" id="KW-0732">Signal</keyword>
<evidence type="ECO:0000259" key="4">
    <source>
        <dbReference type="PROSITE" id="PS50093"/>
    </source>
</evidence>
<dbReference type="InterPro" id="IPR035914">
    <property type="entry name" value="Sperma_CUB_dom_sf"/>
</dbReference>
<accession>A0ABT4S2N4</accession>
<dbReference type="NCBIfam" id="NF038133">
    <property type="entry name" value="choice_anch_L"/>
    <property type="match status" value="1"/>
</dbReference>
<gene>
    <name evidence="5" type="ORF">OOZ35_12470</name>
</gene>
<evidence type="ECO:0000259" key="3">
    <source>
        <dbReference type="PROSITE" id="PS01180"/>
    </source>
</evidence>